<dbReference type="PROSITE" id="PS51257">
    <property type="entry name" value="PROKAR_LIPOPROTEIN"/>
    <property type="match status" value="1"/>
</dbReference>
<proteinExistence type="predicted"/>
<dbReference type="AlphaFoldDB" id="A0A1T4PPH7"/>
<feature type="region of interest" description="Disordered" evidence="1">
    <location>
        <begin position="190"/>
        <end position="213"/>
    </location>
</feature>
<reference evidence="4 5" key="1">
    <citation type="submission" date="2017-02" db="EMBL/GenBank/DDBJ databases">
        <authorList>
            <person name="Peterson S.W."/>
        </authorList>
    </citation>
    <scope>NUCLEOTIDE SEQUENCE [LARGE SCALE GENOMIC DNA]</scope>
    <source>
        <strain evidence="4 5">DSM 45154</strain>
    </source>
</reference>
<feature type="chain" id="PRO_5039540543" evidence="2">
    <location>
        <begin position="22"/>
        <end position="213"/>
    </location>
</feature>
<dbReference type="InterPro" id="IPR005183">
    <property type="entry name" value="DUF305_CopM-like"/>
</dbReference>
<name>A0A1T4PPH7_9ACTN</name>
<dbReference type="Pfam" id="PF03713">
    <property type="entry name" value="DUF305"/>
    <property type="match status" value="1"/>
</dbReference>
<sequence>MFEYKRVLMLPSALVAALSLASCGGADQGAPPPAPEASQQTVAEFNDADVMFARMMIPHHEQAVEMSRLAEERAGGEVRELAAQIEAAQGPEIEHMNRLLESWGEDPTAQPGHMDHGGMDGMLSKEQMADLEQASGDDFDTLFLRLMIEHHEGAVDMAEGQLAEGVDPEATRLAREIVDTQEGEIAQMSRMLGEDSGRDGGPATGDEASHGDH</sequence>
<evidence type="ECO:0000256" key="1">
    <source>
        <dbReference type="SAM" id="MobiDB-lite"/>
    </source>
</evidence>
<dbReference type="OrthoDB" id="26872at2"/>
<organism evidence="4 5">
    <name type="scientific">Marinactinospora thermotolerans DSM 45154</name>
    <dbReference type="NCBI Taxonomy" id="1122192"/>
    <lineage>
        <taxon>Bacteria</taxon>
        <taxon>Bacillati</taxon>
        <taxon>Actinomycetota</taxon>
        <taxon>Actinomycetes</taxon>
        <taxon>Streptosporangiales</taxon>
        <taxon>Nocardiopsidaceae</taxon>
        <taxon>Marinactinospora</taxon>
    </lineage>
</organism>
<gene>
    <name evidence="4" type="ORF">SAMN02745673_01927</name>
</gene>
<dbReference type="EMBL" id="FUWS01000004">
    <property type="protein sequence ID" value="SJZ93329.1"/>
    <property type="molecule type" value="Genomic_DNA"/>
</dbReference>
<protein>
    <submittedName>
        <fullName evidence="4">Uncharacterized conserved protein, DUF305 family</fullName>
    </submittedName>
</protein>
<evidence type="ECO:0000256" key="2">
    <source>
        <dbReference type="SAM" id="SignalP"/>
    </source>
</evidence>
<dbReference type="RefSeq" id="WP_078761255.1">
    <property type="nucleotide sequence ID" value="NZ_FUWS01000004.1"/>
</dbReference>
<feature type="signal peptide" evidence="2">
    <location>
        <begin position="1"/>
        <end position="21"/>
    </location>
</feature>
<dbReference type="STRING" id="1122192.SAMN02745673_01927"/>
<dbReference type="PANTHER" id="PTHR36933:SF1">
    <property type="entry name" value="SLL0788 PROTEIN"/>
    <property type="match status" value="1"/>
</dbReference>
<accession>A0A1T4PPH7</accession>
<evidence type="ECO:0000259" key="3">
    <source>
        <dbReference type="Pfam" id="PF03713"/>
    </source>
</evidence>
<dbReference type="Gene3D" id="1.20.1260.10">
    <property type="match status" value="1"/>
</dbReference>
<evidence type="ECO:0000313" key="4">
    <source>
        <dbReference type="EMBL" id="SJZ93329.1"/>
    </source>
</evidence>
<evidence type="ECO:0000313" key="5">
    <source>
        <dbReference type="Proteomes" id="UP000190637"/>
    </source>
</evidence>
<feature type="domain" description="DUF305" evidence="3">
    <location>
        <begin position="49"/>
        <end position="192"/>
    </location>
</feature>
<dbReference type="PANTHER" id="PTHR36933">
    <property type="entry name" value="SLL0788 PROTEIN"/>
    <property type="match status" value="1"/>
</dbReference>
<dbReference type="Proteomes" id="UP000190637">
    <property type="component" value="Unassembled WGS sequence"/>
</dbReference>
<keyword evidence="5" id="KW-1185">Reference proteome</keyword>
<keyword evidence="2" id="KW-0732">Signal</keyword>
<dbReference type="InterPro" id="IPR012347">
    <property type="entry name" value="Ferritin-like"/>
</dbReference>